<evidence type="ECO:0000313" key="2">
    <source>
        <dbReference type="EMBL" id="CAD9552323.1"/>
    </source>
</evidence>
<reference evidence="2" key="1">
    <citation type="submission" date="2021-01" db="EMBL/GenBank/DDBJ databases">
        <authorList>
            <person name="Corre E."/>
            <person name="Pelletier E."/>
            <person name="Niang G."/>
            <person name="Scheremetjew M."/>
            <person name="Finn R."/>
            <person name="Kale V."/>
            <person name="Holt S."/>
            <person name="Cochrane G."/>
            <person name="Meng A."/>
            <person name="Brown T."/>
            <person name="Cohen L."/>
        </authorList>
    </citation>
    <scope>NUCLEOTIDE SEQUENCE</scope>
    <source>
        <strain evidence="2">SAG4.97</strain>
    </source>
</reference>
<organism evidence="2">
    <name type="scientific">Cyanoptyche gloeocystis</name>
    <dbReference type="NCBI Taxonomy" id="77922"/>
    <lineage>
        <taxon>Eukaryota</taxon>
        <taxon>Glaucocystophyceae</taxon>
        <taxon>Glaucocystophyceae incertae sedis</taxon>
        <taxon>Cyanoptyche</taxon>
    </lineage>
</organism>
<protein>
    <submittedName>
        <fullName evidence="2">Uncharacterized protein</fullName>
    </submittedName>
</protein>
<evidence type="ECO:0000256" key="1">
    <source>
        <dbReference type="SAM" id="MobiDB-lite"/>
    </source>
</evidence>
<feature type="compositionally biased region" description="Basic and acidic residues" evidence="1">
    <location>
        <begin position="140"/>
        <end position="157"/>
    </location>
</feature>
<sequence>MSSGSTPAICCLRKKHISECVAHDHSQVKELGSAELESISQRLSKQDVIALELRKSQLATSLLSSLPRGPTLPPKQIDELIQRLERPKEEPPDNILQPWRTKWGGQYGYGYQNREAPNSSFGWPSPPLGGTYVNEDPEATAERMHRGEKWMPQEALGRPEKIFPRDYLIREPLRPGGTHD</sequence>
<dbReference type="EMBL" id="HBGX01001795">
    <property type="protein sequence ID" value="CAD9552323.1"/>
    <property type="molecule type" value="Transcribed_RNA"/>
</dbReference>
<feature type="region of interest" description="Disordered" evidence="1">
    <location>
        <begin position="121"/>
        <end position="157"/>
    </location>
</feature>
<dbReference type="AlphaFoldDB" id="A0A7S2JML1"/>
<accession>A0A7S2JML1</accession>
<gene>
    <name evidence="2" type="ORF">CGLO1086_LOCUS804</name>
</gene>
<proteinExistence type="predicted"/>
<name>A0A7S2JML1_9EUKA</name>